<evidence type="ECO:0000313" key="2">
    <source>
        <dbReference type="Proteomes" id="UP001445076"/>
    </source>
</evidence>
<dbReference type="AlphaFoldDB" id="A0AAW0WE04"/>
<protein>
    <submittedName>
        <fullName evidence="1">Uncharacterized protein</fullName>
    </submittedName>
</protein>
<accession>A0AAW0WE04</accession>
<gene>
    <name evidence="1" type="ORF">OTU49_008704</name>
</gene>
<dbReference type="EMBL" id="JARKIK010000068">
    <property type="protein sequence ID" value="KAK8729245.1"/>
    <property type="molecule type" value="Genomic_DNA"/>
</dbReference>
<comment type="caution">
    <text evidence="1">The sequence shown here is derived from an EMBL/GenBank/DDBJ whole genome shotgun (WGS) entry which is preliminary data.</text>
</comment>
<evidence type="ECO:0000313" key="1">
    <source>
        <dbReference type="EMBL" id="KAK8729245.1"/>
    </source>
</evidence>
<keyword evidence="2" id="KW-1185">Reference proteome</keyword>
<reference evidence="1 2" key="1">
    <citation type="journal article" date="2024" name="BMC Genomics">
        <title>Genome assembly of redclaw crayfish (Cherax quadricarinatus) provides insights into its immune adaptation and hypoxia tolerance.</title>
        <authorList>
            <person name="Liu Z."/>
            <person name="Zheng J."/>
            <person name="Li H."/>
            <person name="Fang K."/>
            <person name="Wang S."/>
            <person name="He J."/>
            <person name="Zhou D."/>
            <person name="Weng S."/>
            <person name="Chi M."/>
            <person name="Gu Z."/>
            <person name="He J."/>
            <person name="Li F."/>
            <person name="Wang M."/>
        </authorList>
    </citation>
    <scope>NUCLEOTIDE SEQUENCE [LARGE SCALE GENOMIC DNA]</scope>
    <source>
        <strain evidence="1">ZL_2023a</strain>
    </source>
</reference>
<name>A0AAW0WE04_CHEQU</name>
<proteinExistence type="predicted"/>
<sequence>GIWHKTGGILPIAQKFVSTTGNFFIGHEKLKFQLASEYGRDHTQINLLSLAVDSSTILEQGKEKTKGYVWLESSQAEANMKVDFEYQPGHAEVNTNITVKTVQ</sequence>
<dbReference type="Proteomes" id="UP001445076">
    <property type="component" value="Unassembled WGS sequence"/>
</dbReference>
<feature type="non-terminal residue" evidence="1">
    <location>
        <position position="1"/>
    </location>
</feature>
<organism evidence="1 2">
    <name type="scientific">Cherax quadricarinatus</name>
    <name type="common">Australian red claw crayfish</name>
    <dbReference type="NCBI Taxonomy" id="27406"/>
    <lineage>
        <taxon>Eukaryota</taxon>
        <taxon>Metazoa</taxon>
        <taxon>Ecdysozoa</taxon>
        <taxon>Arthropoda</taxon>
        <taxon>Crustacea</taxon>
        <taxon>Multicrustacea</taxon>
        <taxon>Malacostraca</taxon>
        <taxon>Eumalacostraca</taxon>
        <taxon>Eucarida</taxon>
        <taxon>Decapoda</taxon>
        <taxon>Pleocyemata</taxon>
        <taxon>Astacidea</taxon>
        <taxon>Parastacoidea</taxon>
        <taxon>Parastacidae</taxon>
        <taxon>Cherax</taxon>
    </lineage>
</organism>
<feature type="non-terminal residue" evidence="1">
    <location>
        <position position="103"/>
    </location>
</feature>